<comment type="similarity">
    <text evidence="3 7">Belongs to the flagella basal body rod proteins family.</text>
</comment>
<dbReference type="PANTHER" id="PTHR30033">
    <property type="entry name" value="FLAGELLAR HOOK-ASSOCIATED PROTEIN 1"/>
    <property type="match status" value="1"/>
</dbReference>
<evidence type="ECO:0000259" key="10">
    <source>
        <dbReference type="Pfam" id="PF22638"/>
    </source>
</evidence>
<evidence type="ECO:0000256" key="2">
    <source>
        <dbReference type="ARBA" id="ARBA00004613"/>
    </source>
</evidence>
<comment type="caution">
    <text evidence="11">The sequence shown here is derived from an EMBL/GenBank/DDBJ whole genome shotgun (WGS) entry which is preliminary data.</text>
</comment>
<feature type="domain" description="Flagellar basal body rod protein N-terminal" evidence="9">
    <location>
        <begin position="9"/>
        <end position="38"/>
    </location>
</feature>
<evidence type="ECO:0000256" key="3">
    <source>
        <dbReference type="ARBA" id="ARBA00009677"/>
    </source>
</evidence>
<comment type="subcellular location">
    <subcellularLocation>
        <location evidence="1 7">Bacterial flagellum</location>
    </subcellularLocation>
    <subcellularLocation>
        <location evidence="2 7">Secreted</location>
    </subcellularLocation>
</comment>
<dbReference type="OrthoDB" id="9802553at2"/>
<dbReference type="PRINTS" id="PR01005">
    <property type="entry name" value="FLGHOOKAP1"/>
</dbReference>
<dbReference type="STRING" id="52694.ACWI_26500"/>
<name>A0A1F2PFD8_9FIRM</name>
<keyword evidence="5 7" id="KW-0964">Secreted</keyword>
<dbReference type="InterPro" id="IPR053927">
    <property type="entry name" value="FlgK_helical"/>
</dbReference>
<dbReference type="PROSITE" id="PS00588">
    <property type="entry name" value="FLAGELLA_BB_ROD"/>
    <property type="match status" value="1"/>
</dbReference>
<dbReference type="EMBL" id="LKEU01000035">
    <property type="protein sequence ID" value="OFV70008.1"/>
    <property type="molecule type" value="Genomic_DNA"/>
</dbReference>
<organism evidence="11 12">
    <name type="scientific">Acetobacterium wieringae</name>
    <dbReference type="NCBI Taxonomy" id="52694"/>
    <lineage>
        <taxon>Bacteria</taxon>
        <taxon>Bacillati</taxon>
        <taxon>Bacillota</taxon>
        <taxon>Clostridia</taxon>
        <taxon>Eubacteriales</taxon>
        <taxon>Eubacteriaceae</taxon>
        <taxon>Acetobacterium</taxon>
    </lineage>
</organism>
<dbReference type="NCBIfam" id="TIGR02492">
    <property type="entry name" value="flgK_ends"/>
    <property type="match status" value="1"/>
</dbReference>
<reference evidence="11 12" key="1">
    <citation type="submission" date="2015-09" db="EMBL/GenBank/DDBJ databases">
        <title>Genome sequence of Acetobacterium wieringae DSM 1911.</title>
        <authorList>
            <person name="Poehlein A."/>
            <person name="Bengelsdorf F.R."/>
            <person name="Schiel-Bengelsdorf B."/>
            <person name="Duerre P."/>
            <person name="Daniel R."/>
        </authorList>
    </citation>
    <scope>NUCLEOTIDE SEQUENCE [LARGE SCALE GENOMIC DNA]</scope>
    <source>
        <strain evidence="11 12">DSM 1911</strain>
    </source>
</reference>
<evidence type="ECO:0000256" key="7">
    <source>
        <dbReference type="RuleBase" id="RU362065"/>
    </source>
</evidence>
<keyword evidence="11" id="KW-0969">Cilium</keyword>
<dbReference type="InterPro" id="IPR019776">
    <property type="entry name" value="Flagellar_basal_body_rod_CS"/>
</dbReference>
<evidence type="ECO:0000313" key="11">
    <source>
        <dbReference type="EMBL" id="OFV70008.1"/>
    </source>
</evidence>
<protein>
    <recommendedName>
        <fullName evidence="4 7">Flagellar hook-associated protein 1</fullName>
        <shortName evidence="7">HAP1</shortName>
    </recommendedName>
</protein>
<dbReference type="RefSeq" id="WP_070371912.1">
    <property type="nucleotide sequence ID" value="NZ_LKEU01000035.1"/>
</dbReference>
<evidence type="ECO:0000256" key="5">
    <source>
        <dbReference type="ARBA" id="ARBA00022525"/>
    </source>
</evidence>
<keyword evidence="8" id="KW-0175">Coiled coil</keyword>
<dbReference type="Pfam" id="PF22638">
    <property type="entry name" value="FlgK_D1"/>
    <property type="match status" value="1"/>
</dbReference>
<evidence type="ECO:0000313" key="12">
    <source>
        <dbReference type="Proteomes" id="UP000176244"/>
    </source>
</evidence>
<dbReference type="GO" id="GO:0005576">
    <property type="term" value="C:extracellular region"/>
    <property type="evidence" value="ECO:0007669"/>
    <property type="project" value="UniProtKB-SubCell"/>
</dbReference>
<sequence>MTATFVSYNIASRAMDTSQASINIVGNNISNVNTEGYTRQRVDIVSVTTSGKVEKYATPVVSTGLGSKATGTTQLRDPYIDARYRNQNSENNRYKTMVKGLSNLEDVFDEASAEALQGELSSYINDLQSLSQTPTSSDIAQVVRSAAEKVTQMLNMYANQLDEIRTEQTENLEVTVKSEFNTYVKNIAALNEQIQREEIYGNTPNELYDQRNLLIDKLSEVSNVKVSMSPADRISENLSIPHYRITIENPSGGEPILIVDNDKYAEMSLDATTDPLDVKLLITDTVGNLRDDANSLVTDGKLEGYLSIINGKGSFASAMENDAKGIYYYNEKIDIFAKQFADTMNKLNSEIYESDGSGGYVLNDYSTDPKNLFTDSSGTSTANLTARNIQVSTAWLSNPSYINTTRNPAIDPTPTGYEATPAGSDNVLRMIENMSSKIDFKDSDGNTILSGTFNEYMTSVVSEVGTDVELYTNFSKTATNVFQTISDARDSVSGVSLNEEGINLSAFQKIYGAAVRYFNVLDENLDTIINRMGV</sequence>
<dbReference type="Pfam" id="PF00460">
    <property type="entry name" value="Flg_bb_rod"/>
    <property type="match status" value="1"/>
</dbReference>
<dbReference type="GO" id="GO:0009424">
    <property type="term" value="C:bacterial-type flagellum hook"/>
    <property type="evidence" value="ECO:0007669"/>
    <property type="project" value="UniProtKB-UniRule"/>
</dbReference>
<keyword evidence="11" id="KW-0282">Flagellum</keyword>
<evidence type="ECO:0000256" key="1">
    <source>
        <dbReference type="ARBA" id="ARBA00004365"/>
    </source>
</evidence>
<keyword evidence="11" id="KW-0966">Cell projection</keyword>
<evidence type="ECO:0000256" key="4">
    <source>
        <dbReference type="ARBA" id="ARBA00016244"/>
    </source>
</evidence>
<dbReference type="InterPro" id="IPR001444">
    <property type="entry name" value="Flag_bb_rod_N"/>
</dbReference>
<dbReference type="GO" id="GO:0044780">
    <property type="term" value="P:bacterial-type flagellum assembly"/>
    <property type="evidence" value="ECO:0007669"/>
    <property type="project" value="InterPro"/>
</dbReference>
<dbReference type="GO" id="GO:0005198">
    <property type="term" value="F:structural molecule activity"/>
    <property type="evidence" value="ECO:0007669"/>
    <property type="project" value="UniProtKB-UniRule"/>
</dbReference>
<evidence type="ECO:0000256" key="8">
    <source>
        <dbReference type="SAM" id="Coils"/>
    </source>
</evidence>
<dbReference type="AlphaFoldDB" id="A0A1F2PFD8"/>
<feature type="coiled-coil region" evidence="8">
    <location>
        <begin position="113"/>
        <end position="167"/>
    </location>
</feature>
<dbReference type="SUPFAM" id="SSF64518">
    <property type="entry name" value="Phase 1 flagellin"/>
    <property type="match status" value="1"/>
</dbReference>
<proteinExistence type="inferred from homology"/>
<gene>
    <name evidence="7 11" type="primary">flgK</name>
    <name evidence="11" type="ORF">ACWI_26500</name>
</gene>
<accession>A0A1F2PFD8</accession>
<dbReference type="InterPro" id="IPR002371">
    <property type="entry name" value="FlgK"/>
</dbReference>
<evidence type="ECO:0000256" key="6">
    <source>
        <dbReference type="ARBA" id="ARBA00023143"/>
    </source>
</evidence>
<dbReference type="Proteomes" id="UP000176244">
    <property type="component" value="Unassembled WGS sequence"/>
</dbReference>
<feature type="domain" description="Flagellar hook-associated protein FlgK helical" evidence="10">
    <location>
        <begin position="101"/>
        <end position="359"/>
    </location>
</feature>
<dbReference type="PANTHER" id="PTHR30033:SF1">
    <property type="entry name" value="FLAGELLAR HOOK-ASSOCIATED PROTEIN 1"/>
    <property type="match status" value="1"/>
</dbReference>
<evidence type="ECO:0000259" key="9">
    <source>
        <dbReference type="Pfam" id="PF00460"/>
    </source>
</evidence>
<keyword evidence="6 7" id="KW-0975">Bacterial flagellum</keyword>